<protein>
    <recommendedName>
        <fullName evidence="6">Transmembrane protein</fullName>
    </recommendedName>
</protein>
<feature type="compositionally biased region" description="Polar residues" evidence="2">
    <location>
        <begin position="1058"/>
        <end position="1078"/>
    </location>
</feature>
<dbReference type="AlphaFoldDB" id="A0AB34J2Z2"/>
<feature type="region of interest" description="Disordered" evidence="2">
    <location>
        <begin position="94"/>
        <end position="122"/>
    </location>
</feature>
<feature type="compositionally biased region" description="Basic residues" evidence="2">
    <location>
        <begin position="992"/>
        <end position="1001"/>
    </location>
</feature>
<evidence type="ECO:0008006" key="6">
    <source>
        <dbReference type="Google" id="ProtNLM"/>
    </source>
</evidence>
<evidence type="ECO:0000313" key="4">
    <source>
        <dbReference type="EMBL" id="KAL1511546.1"/>
    </source>
</evidence>
<feature type="transmembrane region" description="Helical" evidence="3">
    <location>
        <begin position="832"/>
        <end position="850"/>
    </location>
</feature>
<feature type="transmembrane region" description="Helical" evidence="3">
    <location>
        <begin position="798"/>
        <end position="820"/>
    </location>
</feature>
<comment type="caution">
    <text evidence="4">The sequence shown here is derived from an EMBL/GenBank/DDBJ whole genome shotgun (WGS) entry which is preliminary data.</text>
</comment>
<evidence type="ECO:0000313" key="5">
    <source>
        <dbReference type="Proteomes" id="UP001515480"/>
    </source>
</evidence>
<gene>
    <name evidence="4" type="ORF">AB1Y20_006340</name>
</gene>
<feature type="region of interest" description="Disordered" evidence="2">
    <location>
        <begin position="955"/>
        <end position="1078"/>
    </location>
</feature>
<feature type="transmembrane region" description="Helical" evidence="3">
    <location>
        <begin position="772"/>
        <end position="791"/>
    </location>
</feature>
<dbReference type="Proteomes" id="UP001515480">
    <property type="component" value="Unassembled WGS sequence"/>
</dbReference>
<feature type="transmembrane region" description="Helical" evidence="3">
    <location>
        <begin position="170"/>
        <end position="191"/>
    </location>
</feature>
<feature type="region of interest" description="Disordered" evidence="2">
    <location>
        <begin position="1"/>
        <end position="63"/>
    </location>
</feature>
<feature type="compositionally biased region" description="Basic and acidic residues" evidence="2">
    <location>
        <begin position="1035"/>
        <end position="1045"/>
    </location>
</feature>
<keyword evidence="1" id="KW-0175">Coiled coil</keyword>
<feature type="compositionally biased region" description="Pro residues" evidence="2">
    <location>
        <begin position="1"/>
        <end position="10"/>
    </location>
</feature>
<dbReference type="EMBL" id="JBGBPQ010000014">
    <property type="protein sequence ID" value="KAL1511546.1"/>
    <property type="molecule type" value="Genomic_DNA"/>
</dbReference>
<evidence type="ECO:0000256" key="3">
    <source>
        <dbReference type="SAM" id="Phobius"/>
    </source>
</evidence>
<keyword evidence="5" id="KW-1185">Reference proteome</keyword>
<evidence type="ECO:0000256" key="2">
    <source>
        <dbReference type="SAM" id="MobiDB-lite"/>
    </source>
</evidence>
<sequence length="1078" mass="120245">MRSSAPPPGESSPRSRSRSRSLDPAPPPLSSSRSKSSADGFPAAEVNENFRKPGLSSAPSNPVNKVKSQIEVPLASLHVETKNVTASLGQPAELSLTSSMPSPSPLKQSKANLGSGSGQKKWGAVAHPEVSSAVRHQHTSLMKVFHMREFRKKSIEEVGRVRSFLHHSWAFIYPVLCLALITFGFLAPQVFSFNYTWIDSPKQEEDPDLPRRYRSFNEANVPPLRAWTRGESSGEPPFTHFEELGSQAYSPPHGNNCTAVWRGWLEDRVSSLNGLTDPAQVRLILDLFELTNISEVRALKQIDDLLREPQDFRPMLKQASDCAETNAPLQAYACQALSDQTLQTRLQTPAGYDDSFVEEELIMALHYGVVLETLTAAAVVDTSLREAVHWQMTLIASRVYERIKIHVQVIPTHRQYFEPLEVAFKKQKWHSIETAERQLDLLKLEGGDAMMAMGIQLSLAMNIMEAAHLELVDGVHSNVELGLALAVGAQSTVPRSKDLQLLWPLGKAWADAYVAWNLEYVSHFETVHHPVKLLIPSLLCHDESAIHFFDARTFSLKLFMVYYTNRRDRNYVLYGTGSRGNGVWNATLSERRAMGEVFVKHSKLPKPSPSRYGHGALQRLFDSLDPPHGWLDFVTSDFSNELFLLYSTLCIWITVCAAGFGSEVVLGEHIVRQHGNHDDHEWLSVSWHAAQLAFSLFLTVALFAHSAIGLPFLVLGLWKGGFPETVCCFLAAFINGGTLSGVCLLLDGLGFVLHHSMTAFTIVSLTTGLFPATRQIIGCCVIPVMQHWFVLLRYHSRFWYTVIELVLEVYFQIEVLSYVPYFVTPWGHDFDLLGRGVAITMLLSHWIWFISATLRIVEKRVDAWLYGEEEVYEEDCVENEEVYEQTQAKLAELECELFGAEEAGSTRQGGDTALLPEQVAVDIAVVDQMQVNGQGGMKANGGVLPLNIAATCDSTRQGSDMSERHGVTHNGKSHPDWNPPLNVTHTATHLHQLAHAHHHHHAEGNVEPSMLPHQSQSGDGESFYRPSERTSAYRPSERTSADGHGSDAAPHKRKMKKQNTLTKWQQSIESSALSKRSN</sequence>
<name>A0AB34J2Z2_PRYPA</name>
<evidence type="ECO:0000256" key="1">
    <source>
        <dbReference type="SAM" id="Coils"/>
    </source>
</evidence>
<keyword evidence="3" id="KW-1133">Transmembrane helix</keyword>
<keyword evidence="3" id="KW-0812">Transmembrane</keyword>
<keyword evidence="3" id="KW-0472">Membrane</keyword>
<feature type="transmembrane region" description="Helical" evidence="3">
    <location>
        <begin position="727"/>
        <end position="752"/>
    </location>
</feature>
<organism evidence="4 5">
    <name type="scientific">Prymnesium parvum</name>
    <name type="common">Toxic golden alga</name>
    <dbReference type="NCBI Taxonomy" id="97485"/>
    <lineage>
        <taxon>Eukaryota</taxon>
        <taxon>Haptista</taxon>
        <taxon>Haptophyta</taxon>
        <taxon>Prymnesiophyceae</taxon>
        <taxon>Prymnesiales</taxon>
        <taxon>Prymnesiaceae</taxon>
        <taxon>Prymnesium</taxon>
    </lineage>
</organism>
<accession>A0AB34J2Z2</accession>
<proteinExistence type="predicted"/>
<feature type="coiled-coil region" evidence="1">
    <location>
        <begin position="876"/>
        <end position="903"/>
    </location>
</feature>
<feature type="transmembrane region" description="Helical" evidence="3">
    <location>
        <begin position="692"/>
        <end position="715"/>
    </location>
</feature>
<reference evidence="4 5" key="1">
    <citation type="journal article" date="2024" name="Science">
        <title>Giant polyketide synthase enzymes in the biosynthesis of giant marine polyether toxins.</title>
        <authorList>
            <person name="Fallon T.R."/>
            <person name="Shende V.V."/>
            <person name="Wierzbicki I.H."/>
            <person name="Pendleton A.L."/>
            <person name="Watervoot N.F."/>
            <person name="Auber R.P."/>
            <person name="Gonzalez D.J."/>
            <person name="Wisecaver J.H."/>
            <person name="Moore B.S."/>
        </authorList>
    </citation>
    <scope>NUCLEOTIDE SEQUENCE [LARGE SCALE GENOMIC DNA]</scope>
    <source>
        <strain evidence="4 5">12B1</strain>
    </source>
</reference>